<dbReference type="EMBL" id="CP029042">
    <property type="protein sequence ID" value="AZS74252.1"/>
    <property type="molecule type" value="Genomic_DNA"/>
</dbReference>
<proteinExistence type="predicted"/>
<dbReference type="Proteomes" id="UP000275579">
    <property type="component" value="Chromosome"/>
</dbReference>
<dbReference type="InterPro" id="IPR016024">
    <property type="entry name" value="ARM-type_fold"/>
</dbReference>
<gene>
    <name evidence="2" type="ORF">DDE74_27835</name>
</gene>
<organism evidence="2 3">
    <name type="scientific">Streptomyces lydicus</name>
    <dbReference type="NCBI Taxonomy" id="47763"/>
    <lineage>
        <taxon>Bacteria</taxon>
        <taxon>Bacillati</taxon>
        <taxon>Actinomycetota</taxon>
        <taxon>Actinomycetes</taxon>
        <taxon>Kitasatosporales</taxon>
        <taxon>Streptomycetaceae</taxon>
        <taxon>Streptomyces</taxon>
    </lineage>
</organism>
<dbReference type="AlphaFoldDB" id="A0A3S9YGV4"/>
<accession>A0A3S9YGV4</accession>
<evidence type="ECO:0000256" key="1">
    <source>
        <dbReference type="SAM" id="MobiDB-lite"/>
    </source>
</evidence>
<evidence type="ECO:0000313" key="3">
    <source>
        <dbReference type="Proteomes" id="UP000275579"/>
    </source>
</evidence>
<feature type="region of interest" description="Disordered" evidence="1">
    <location>
        <begin position="1"/>
        <end position="54"/>
    </location>
</feature>
<evidence type="ECO:0000313" key="2">
    <source>
        <dbReference type="EMBL" id="AZS74252.1"/>
    </source>
</evidence>
<dbReference type="RefSeq" id="WP_127153116.1">
    <property type="nucleotide sequence ID" value="NZ_CP029042.1"/>
</dbReference>
<protein>
    <submittedName>
        <fullName evidence="2">Uncharacterized protein</fullName>
    </submittedName>
</protein>
<reference evidence="2 3" key="1">
    <citation type="submission" date="2018-04" db="EMBL/GenBank/DDBJ databases">
        <title>Complete genome sequences of Streptomyces lydicus strain WYEC and characterization of antagonistic properties of biological control agents.</title>
        <authorList>
            <person name="Mariita R.M."/>
            <person name="Sello J.K."/>
        </authorList>
    </citation>
    <scope>NUCLEOTIDE SEQUENCE [LARGE SCALE GENOMIC DNA]</scope>
    <source>
        <strain evidence="2 3">WYEC 108</strain>
    </source>
</reference>
<name>A0A3S9YGV4_9ACTN</name>
<sequence length="756" mass="80709">MTGSTGTEPGASDERDRGDGAPGPGAEGAPKAASDAGLATEATEPASGDGPVDEADALRLLTSSSEDAAERAEAARAAALAELITERLQKDVSGLSIGTLALFHDTVSFGGGFTVGGGPRGSGPSAVQCVPIEVEQQDAHIADFVPPAHYAAMLESLRASRLLIIAVPPGTGREACAVNLLAEALAEDGAGTETTCHRVTDPVAVLSPGWKPHRKYAGFVTALEETDTEATRALDLNQLTSTAATLKATDCFMVVVTGPPRGALAKAADRSSYVWRELGALDPYRIVERRVLGASPDESAIEELQRVLTSSGARDLLREQAQPDIAARVSSALRAGRDLAAEVARMRDPSNQVHQWFVRHDNPAAVCFALAAAVLEGSGYLTVADAAWKLYAAVATDLAASPAPSPIALRFSDRLAHEQPWIVVDPPAVGKGGPPQVRFRSPLLRQAVLTYAWTSLDGYRGLVVDWLRQLLFRGRDTEVRAKAAVAAGVLAWSDPQHALHRYLRSWAGSQSWPLRQGAATALSVVAGRPEHSAWAWDLLDEWVAPGSSAADRRLAKTAATAVGGLLGRQDPRRAMDVLRTALGWRDDWANLLPVAWSAVHLIDQGCGRDVLSAFLQWSAPQDRSPMVSKTLSAFLFTALQPGSDTGASGARRSEPLPYLLARCSHFQPQLEELWARSLARRPVQDRALEALRTWVTTYGNGDRDVLASLRPLVTGIARRPGKHRDRIDYYLGQWAAAPDRPSPAAAELLHAVRRLP</sequence>
<dbReference type="SUPFAM" id="SSF48371">
    <property type="entry name" value="ARM repeat"/>
    <property type="match status" value="1"/>
</dbReference>